<accession>A0A5B7CVG5</accession>
<protein>
    <submittedName>
        <fullName evidence="2">Uncharacterized protein</fullName>
    </submittedName>
</protein>
<evidence type="ECO:0000313" key="3">
    <source>
        <dbReference type="Proteomes" id="UP000324222"/>
    </source>
</evidence>
<reference evidence="2 3" key="1">
    <citation type="submission" date="2019-05" db="EMBL/GenBank/DDBJ databases">
        <title>Another draft genome of Portunus trituberculatus and its Hox gene families provides insights of decapod evolution.</title>
        <authorList>
            <person name="Jeong J.-H."/>
            <person name="Song I."/>
            <person name="Kim S."/>
            <person name="Choi T."/>
            <person name="Kim D."/>
            <person name="Ryu S."/>
            <person name="Kim W."/>
        </authorList>
    </citation>
    <scope>NUCLEOTIDE SEQUENCE [LARGE SCALE GENOMIC DNA]</scope>
    <source>
        <tissue evidence="2">Muscle</tissue>
    </source>
</reference>
<dbReference type="AlphaFoldDB" id="A0A5B7CVG5"/>
<name>A0A5B7CVG5_PORTR</name>
<keyword evidence="3" id="KW-1185">Reference proteome</keyword>
<sequence>MEREPGRSEAVIGGEGVGRSRSMVGVGEDPDEGAGQEGSGCRIPSWCGGLRVPCWADRGIREWHIVRNTLARLIPRRATHACSNCPPGFAPPPLTSWTGRLRFL</sequence>
<evidence type="ECO:0000256" key="1">
    <source>
        <dbReference type="SAM" id="MobiDB-lite"/>
    </source>
</evidence>
<gene>
    <name evidence="2" type="ORF">E2C01_005012</name>
</gene>
<dbReference type="Proteomes" id="UP000324222">
    <property type="component" value="Unassembled WGS sequence"/>
</dbReference>
<feature type="region of interest" description="Disordered" evidence="1">
    <location>
        <begin position="1"/>
        <end position="40"/>
    </location>
</feature>
<proteinExistence type="predicted"/>
<comment type="caution">
    <text evidence="2">The sequence shown here is derived from an EMBL/GenBank/DDBJ whole genome shotgun (WGS) entry which is preliminary data.</text>
</comment>
<organism evidence="2 3">
    <name type="scientific">Portunus trituberculatus</name>
    <name type="common">Swimming crab</name>
    <name type="synonym">Neptunus trituberculatus</name>
    <dbReference type="NCBI Taxonomy" id="210409"/>
    <lineage>
        <taxon>Eukaryota</taxon>
        <taxon>Metazoa</taxon>
        <taxon>Ecdysozoa</taxon>
        <taxon>Arthropoda</taxon>
        <taxon>Crustacea</taxon>
        <taxon>Multicrustacea</taxon>
        <taxon>Malacostraca</taxon>
        <taxon>Eumalacostraca</taxon>
        <taxon>Eucarida</taxon>
        <taxon>Decapoda</taxon>
        <taxon>Pleocyemata</taxon>
        <taxon>Brachyura</taxon>
        <taxon>Eubrachyura</taxon>
        <taxon>Portunoidea</taxon>
        <taxon>Portunidae</taxon>
        <taxon>Portuninae</taxon>
        <taxon>Portunus</taxon>
    </lineage>
</organism>
<evidence type="ECO:0000313" key="2">
    <source>
        <dbReference type="EMBL" id="MPC12326.1"/>
    </source>
</evidence>
<dbReference type="EMBL" id="VSRR010000210">
    <property type="protein sequence ID" value="MPC12326.1"/>
    <property type="molecule type" value="Genomic_DNA"/>
</dbReference>